<evidence type="ECO:0000313" key="5">
    <source>
        <dbReference type="EMBL" id="KNC73286.1"/>
    </source>
</evidence>
<dbReference type="PRINTS" id="PR00219">
    <property type="entry name" value="SYNAPTOBREVN"/>
</dbReference>
<name>A0A0L0F9S4_9EUKA</name>
<dbReference type="Proteomes" id="UP000054560">
    <property type="component" value="Unassembled WGS sequence"/>
</dbReference>
<dbReference type="PANTHER" id="PTHR45701">
    <property type="entry name" value="SYNAPTOBREVIN FAMILY MEMBER"/>
    <property type="match status" value="1"/>
</dbReference>
<feature type="transmembrane region" description="Helical" evidence="3">
    <location>
        <begin position="97"/>
        <end position="119"/>
    </location>
</feature>
<dbReference type="InterPro" id="IPR016444">
    <property type="entry name" value="Synaptobrevin/VAMP"/>
</dbReference>
<reference evidence="5 6" key="1">
    <citation type="submission" date="2011-02" db="EMBL/GenBank/DDBJ databases">
        <title>The Genome Sequence of Sphaeroforma arctica JP610.</title>
        <authorList>
            <consortium name="The Broad Institute Genome Sequencing Platform"/>
            <person name="Russ C."/>
            <person name="Cuomo C."/>
            <person name="Young S.K."/>
            <person name="Zeng Q."/>
            <person name="Gargeya S."/>
            <person name="Alvarado L."/>
            <person name="Berlin A."/>
            <person name="Chapman S.B."/>
            <person name="Chen Z."/>
            <person name="Freedman E."/>
            <person name="Gellesch M."/>
            <person name="Goldberg J."/>
            <person name="Griggs A."/>
            <person name="Gujja S."/>
            <person name="Heilman E."/>
            <person name="Heiman D."/>
            <person name="Howarth C."/>
            <person name="Mehta T."/>
            <person name="Neiman D."/>
            <person name="Pearson M."/>
            <person name="Roberts A."/>
            <person name="Saif S."/>
            <person name="Shea T."/>
            <person name="Shenoy N."/>
            <person name="Sisk P."/>
            <person name="Stolte C."/>
            <person name="Sykes S."/>
            <person name="White J."/>
            <person name="Yandava C."/>
            <person name="Burger G."/>
            <person name="Gray M.W."/>
            <person name="Holland P.W.H."/>
            <person name="King N."/>
            <person name="Lang F.B.F."/>
            <person name="Roger A.J."/>
            <person name="Ruiz-Trillo I."/>
            <person name="Haas B."/>
            <person name="Nusbaum C."/>
            <person name="Birren B."/>
        </authorList>
    </citation>
    <scope>NUCLEOTIDE SEQUENCE [LARGE SCALE GENOMIC DNA]</scope>
    <source>
        <strain evidence="5 6">JP610</strain>
    </source>
</reference>
<keyword evidence="3" id="KW-1133">Transmembrane helix</keyword>
<dbReference type="GO" id="GO:0016192">
    <property type="term" value="P:vesicle-mediated transport"/>
    <property type="evidence" value="ECO:0007669"/>
    <property type="project" value="InterPro"/>
</dbReference>
<evidence type="ECO:0000259" key="4">
    <source>
        <dbReference type="PROSITE" id="PS50892"/>
    </source>
</evidence>
<dbReference type="PROSITE" id="PS50892">
    <property type="entry name" value="V_SNARE"/>
    <property type="match status" value="1"/>
</dbReference>
<dbReference type="AlphaFoldDB" id="A0A0L0F9S4"/>
<keyword evidence="1" id="KW-0175">Coiled coil</keyword>
<dbReference type="OrthoDB" id="190375at2759"/>
<keyword evidence="6" id="KW-1185">Reference proteome</keyword>
<dbReference type="STRING" id="667725.A0A0L0F9S4"/>
<dbReference type="InterPro" id="IPR001388">
    <property type="entry name" value="Synaptobrevin-like"/>
</dbReference>
<dbReference type="RefSeq" id="XP_014147188.1">
    <property type="nucleotide sequence ID" value="XM_014291713.1"/>
</dbReference>
<organism evidence="5 6">
    <name type="scientific">Sphaeroforma arctica JP610</name>
    <dbReference type="NCBI Taxonomy" id="667725"/>
    <lineage>
        <taxon>Eukaryota</taxon>
        <taxon>Ichthyosporea</taxon>
        <taxon>Ichthyophonida</taxon>
        <taxon>Sphaeroforma</taxon>
    </lineage>
</organism>
<dbReference type="Pfam" id="PF00957">
    <property type="entry name" value="Synaptobrevin"/>
    <property type="match status" value="1"/>
</dbReference>
<keyword evidence="3" id="KW-0812">Transmembrane</keyword>
<gene>
    <name evidence="5" type="ORF">SARC_14153</name>
</gene>
<dbReference type="EMBL" id="KQ245824">
    <property type="protein sequence ID" value="KNC73286.1"/>
    <property type="molecule type" value="Genomic_DNA"/>
</dbReference>
<dbReference type="SUPFAM" id="SSF58038">
    <property type="entry name" value="SNARE fusion complex"/>
    <property type="match status" value="1"/>
</dbReference>
<proteinExistence type="predicted"/>
<dbReference type="CDD" id="cd15843">
    <property type="entry name" value="R-SNARE"/>
    <property type="match status" value="1"/>
</dbReference>
<dbReference type="InterPro" id="IPR042855">
    <property type="entry name" value="V_SNARE_CC"/>
</dbReference>
<feature type="domain" description="V-SNARE coiled-coil homology" evidence="4">
    <location>
        <begin position="36"/>
        <end position="99"/>
    </location>
</feature>
<accession>A0A0L0F9S4</accession>
<protein>
    <recommendedName>
        <fullName evidence="4">V-SNARE coiled-coil homology domain-containing protein</fullName>
    </recommendedName>
</protein>
<sequence>MGRSSKKDKSQSAPPPVTYMVTPPEEEEKRKQTDAKIARTQKNVDQVVDIMKDNVEKVLERDENISNLESQSEKLHGRTKAFKKTAKDVKVLHRNRYWKWVCLLISVCLFASLIIVLVLKPWN</sequence>
<dbReference type="GeneID" id="25914657"/>
<evidence type="ECO:0000313" key="6">
    <source>
        <dbReference type="Proteomes" id="UP000054560"/>
    </source>
</evidence>
<feature type="region of interest" description="Disordered" evidence="2">
    <location>
        <begin position="1"/>
        <end position="35"/>
    </location>
</feature>
<dbReference type="Gene3D" id="1.20.5.110">
    <property type="match status" value="1"/>
</dbReference>
<evidence type="ECO:0000256" key="2">
    <source>
        <dbReference type="SAM" id="MobiDB-lite"/>
    </source>
</evidence>
<evidence type="ECO:0000256" key="3">
    <source>
        <dbReference type="SAM" id="Phobius"/>
    </source>
</evidence>
<dbReference type="GO" id="GO:0016020">
    <property type="term" value="C:membrane"/>
    <property type="evidence" value="ECO:0007669"/>
    <property type="project" value="InterPro"/>
</dbReference>
<keyword evidence="3" id="KW-0472">Membrane</keyword>
<feature type="compositionally biased region" description="Basic and acidic residues" evidence="2">
    <location>
        <begin position="1"/>
        <end position="10"/>
    </location>
</feature>
<evidence type="ECO:0000256" key="1">
    <source>
        <dbReference type="PROSITE-ProRule" id="PRU00290"/>
    </source>
</evidence>